<evidence type="ECO:0000313" key="1">
    <source>
        <dbReference type="EMBL" id="KAI7986109.1"/>
    </source>
</evidence>
<dbReference type="EMBL" id="CM045772">
    <property type="protein sequence ID" value="KAI7986109.1"/>
    <property type="molecule type" value="Genomic_DNA"/>
</dbReference>
<name>A0ACC0FBR1_9ERIC</name>
<protein>
    <submittedName>
        <fullName evidence="1">Cupincin</fullName>
    </submittedName>
</protein>
<evidence type="ECO:0000313" key="2">
    <source>
        <dbReference type="Proteomes" id="UP001060215"/>
    </source>
</evidence>
<comment type="caution">
    <text evidence="1">The sequence shown here is derived from an EMBL/GenBank/DDBJ whole genome shotgun (WGS) entry which is preliminary data.</text>
</comment>
<accession>A0ACC0FBR1</accession>
<reference evidence="1 2" key="1">
    <citation type="journal article" date="2022" name="Plant J.">
        <title>Chromosome-level genome of Camellia lanceoleosa provides a valuable resource for understanding genome evolution and self-incompatibility.</title>
        <authorList>
            <person name="Gong W."/>
            <person name="Xiao S."/>
            <person name="Wang L."/>
            <person name="Liao Z."/>
            <person name="Chang Y."/>
            <person name="Mo W."/>
            <person name="Hu G."/>
            <person name="Li W."/>
            <person name="Zhao G."/>
            <person name="Zhu H."/>
            <person name="Hu X."/>
            <person name="Ji K."/>
            <person name="Xiang X."/>
            <person name="Song Q."/>
            <person name="Yuan D."/>
            <person name="Jin S."/>
            <person name="Zhang L."/>
        </authorList>
    </citation>
    <scope>NUCLEOTIDE SEQUENCE [LARGE SCALE GENOMIC DNA]</scope>
    <source>
        <strain evidence="1">SQ_2022a</strain>
    </source>
</reference>
<proteinExistence type="predicted"/>
<organism evidence="1 2">
    <name type="scientific">Camellia lanceoleosa</name>
    <dbReference type="NCBI Taxonomy" id="1840588"/>
    <lineage>
        <taxon>Eukaryota</taxon>
        <taxon>Viridiplantae</taxon>
        <taxon>Streptophyta</taxon>
        <taxon>Embryophyta</taxon>
        <taxon>Tracheophyta</taxon>
        <taxon>Spermatophyta</taxon>
        <taxon>Magnoliopsida</taxon>
        <taxon>eudicotyledons</taxon>
        <taxon>Gunneridae</taxon>
        <taxon>Pentapetalae</taxon>
        <taxon>asterids</taxon>
        <taxon>Ericales</taxon>
        <taxon>Theaceae</taxon>
        <taxon>Camellia</taxon>
    </lineage>
</organism>
<dbReference type="Proteomes" id="UP001060215">
    <property type="component" value="Chromosome 15"/>
</dbReference>
<sequence>MKLNNKTKPYHCGHFGSSTNKSKESKGLVLNFSSKQKIKVGTYFVGQYYQVLQQQLDFVHQFYSEARTMLRIDGNSRETVTAILANFGPGGENLEFYFRAVSSSLLKATLNGSMTAPSYNSRATKIAVVTNGKGYFEMACPHLSSSEFGGSGSSRGRQEGAEDRTSNNAGAVAQATRKPVGHLWFEAFNLVAHLSQIFVMLLDTVTCITMAKNKSFLGIAETSWGLLMATTFIREGTWTDSSGSEVGSEYSEERGSALPGPVFVPPARHHFHNGLSMAMEDAVWDLERHELDRCLIGFIPDAC</sequence>
<gene>
    <name evidence="1" type="ORF">LOK49_LG14G00666</name>
</gene>
<keyword evidence="2" id="KW-1185">Reference proteome</keyword>